<keyword evidence="1" id="KW-1133">Transmembrane helix</keyword>
<organism evidence="3 4">
    <name type="scientific">Candidatus Vogelbacteria bacterium RIFOXYB1_FULL_42_16</name>
    <dbReference type="NCBI Taxonomy" id="1802436"/>
    <lineage>
        <taxon>Bacteria</taxon>
        <taxon>Candidatus Vogeliibacteriota</taxon>
    </lineage>
</organism>
<dbReference type="Pfam" id="PF14360">
    <property type="entry name" value="PAP2_C"/>
    <property type="match status" value="1"/>
</dbReference>
<keyword evidence="1" id="KW-0812">Transmembrane</keyword>
<name>A0A1G2QEP7_9BACT</name>
<dbReference type="STRING" id="1802436.A2370_00860"/>
<accession>A0A1G2QEP7</accession>
<proteinExistence type="predicted"/>
<dbReference type="InterPro" id="IPR025749">
    <property type="entry name" value="Sphingomyelin_synth-like_dom"/>
</dbReference>
<comment type="caution">
    <text evidence="3">The sequence shown here is derived from an EMBL/GenBank/DDBJ whole genome shotgun (WGS) entry which is preliminary data.</text>
</comment>
<feature type="transmembrane region" description="Helical" evidence="1">
    <location>
        <begin position="64"/>
        <end position="88"/>
    </location>
</feature>
<dbReference type="EMBL" id="MHTH01000006">
    <property type="protein sequence ID" value="OHA59060.1"/>
    <property type="molecule type" value="Genomic_DNA"/>
</dbReference>
<feature type="transmembrane region" description="Helical" evidence="1">
    <location>
        <begin position="162"/>
        <end position="184"/>
    </location>
</feature>
<protein>
    <recommendedName>
        <fullName evidence="2">Sphingomyelin synthase-like domain-containing protein</fullName>
    </recommendedName>
</protein>
<evidence type="ECO:0000313" key="3">
    <source>
        <dbReference type="EMBL" id="OHA59060.1"/>
    </source>
</evidence>
<evidence type="ECO:0000259" key="2">
    <source>
        <dbReference type="Pfam" id="PF14360"/>
    </source>
</evidence>
<feature type="domain" description="Sphingomyelin synthase-like" evidence="2">
    <location>
        <begin position="139"/>
        <end position="203"/>
    </location>
</feature>
<dbReference type="SUPFAM" id="SSF48317">
    <property type="entry name" value="Acid phosphatase/Vanadium-dependent haloperoxidase"/>
    <property type="match status" value="1"/>
</dbReference>
<feature type="transmembrane region" description="Helical" evidence="1">
    <location>
        <begin position="190"/>
        <end position="208"/>
    </location>
</feature>
<evidence type="ECO:0000256" key="1">
    <source>
        <dbReference type="SAM" id="Phobius"/>
    </source>
</evidence>
<sequence length="217" mass="24557">MKVSFEVVKKRYQAVLTDRVYLLSLSIGVVLLSAVFLINFYAVSHATKSASNPVSDIILSNVPVFNLNFLVVYCPFIFWAFIGLFCLTDPKRIPFVLKSVALFVLIRSVFINLTQLGPFPDQADIDYTLRSVRFFTAGGDLFFSGHTGAPFLMALIFGRNNLFWRISFTAVAIFFGVVVLLAHVHYTIDVLAAFFITYTIYVLATKFFPGDAERFWR</sequence>
<feature type="transmembrane region" description="Helical" evidence="1">
    <location>
        <begin position="134"/>
        <end position="155"/>
    </location>
</feature>
<dbReference type="AlphaFoldDB" id="A0A1G2QEP7"/>
<keyword evidence="1" id="KW-0472">Membrane</keyword>
<reference evidence="3 4" key="1">
    <citation type="journal article" date="2016" name="Nat. Commun.">
        <title>Thousands of microbial genomes shed light on interconnected biogeochemical processes in an aquifer system.</title>
        <authorList>
            <person name="Anantharaman K."/>
            <person name="Brown C.T."/>
            <person name="Hug L.A."/>
            <person name="Sharon I."/>
            <person name="Castelle C.J."/>
            <person name="Probst A.J."/>
            <person name="Thomas B.C."/>
            <person name="Singh A."/>
            <person name="Wilkins M.J."/>
            <person name="Karaoz U."/>
            <person name="Brodie E.L."/>
            <person name="Williams K.H."/>
            <person name="Hubbard S.S."/>
            <person name="Banfield J.F."/>
        </authorList>
    </citation>
    <scope>NUCLEOTIDE SEQUENCE [LARGE SCALE GENOMIC DNA]</scope>
</reference>
<gene>
    <name evidence="3" type="ORF">A2370_00860</name>
</gene>
<feature type="transmembrane region" description="Helical" evidence="1">
    <location>
        <begin position="20"/>
        <end position="44"/>
    </location>
</feature>
<dbReference type="Proteomes" id="UP000176222">
    <property type="component" value="Unassembled WGS sequence"/>
</dbReference>
<feature type="transmembrane region" description="Helical" evidence="1">
    <location>
        <begin position="95"/>
        <end position="114"/>
    </location>
</feature>
<dbReference type="InterPro" id="IPR036938">
    <property type="entry name" value="PAP2/HPO_sf"/>
</dbReference>
<evidence type="ECO:0000313" key="4">
    <source>
        <dbReference type="Proteomes" id="UP000176222"/>
    </source>
</evidence>